<accession>A0A1X2H9Y6</accession>
<dbReference type="EMBL" id="MCGN01000006">
    <property type="protein sequence ID" value="ORY95462.1"/>
    <property type="molecule type" value="Genomic_DNA"/>
</dbReference>
<dbReference type="InParanoid" id="A0A1X2H9Y6"/>
<dbReference type="GO" id="GO:0045944">
    <property type="term" value="P:positive regulation of transcription by RNA polymerase II"/>
    <property type="evidence" value="ECO:0007669"/>
    <property type="project" value="TreeGrafter"/>
</dbReference>
<dbReference type="InterPro" id="IPR009053">
    <property type="entry name" value="Prefoldin"/>
</dbReference>
<dbReference type="InterPro" id="IPR003994">
    <property type="entry name" value="UXT"/>
</dbReference>
<dbReference type="STRING" id="13706.A0A1X2H9Y6"/>
<comment type="similarity">
    <text evidence="1">Belongs to the UXT family.</text>
</comment>
<dbReference type="SUPFAM" id="SSF46579">
    <property type="entry name" value="Prefoldin"/>
    <property type="match status" value="1"/>
</dbReference>
<dbReference type="Gene3D" id="1.10.287.370">
    <property type="match status" value="1"/>
</dbReference>
<evidence type="ECO:0000256" key="2">
    <source>
        <dbReference type="SAM" id="Coils"/>
    </source>
</evidence>
<reference evidence="3 4" key="1">
    <citation type="submission" date="2016-07" db="EMBL/GenBank/DDBJ databases">
        <title>Pervasive Adenine N6-methylation of Active Genes in Fungi.</title>
        <authorList>
            <consortium name="DOE Joint Genome Institute"/>
            <person name="Mondo S.J."/>
            <person name="Dannebaum R.O."/>
            <person name="Kuo R.C."/>
            <person name="Labutti K."/>
            <person name="Haridas S."/>
            <person name="Kuo A."/>
            <person name="Salamov A."/>
            <person name="Ahrendt S.R."/>
            <person name="Lipzen A."/>
            <person name="Sullivan W."/>
            <person name="Andreopoulos W.B."/>
            <person name="Clum A."/>
            <person name="Lindquist E."/>
            <person name="Daum C."/>
            <person name="Ramamoorthy G.K."/>
            <person name="Gryganskyi A."/>
            <person name="Culley D."/>
            <person name="Magnuson J.K."/>
            <person name="James T.Y."/>
            <person name="O'Malley M.A."/>
            <person name="Stajich J.E."/>
            <person name="Spatafora J.W."/>
            <person name="Visel A."/>
            <person name="Grigoriev I.V."/>
        </authorList>
    </citation>
    <scope>NUCLEOTIDE SEQUENCE [LARGE SCALE GENOMIC DNA]</scope>
    <source>
        <strain evidence="3 4">NRRL 2496</strain>
    </source>
</reference>
<keyword evidence="4" id="KW-1185">Reference proteome</keyword>
<evidence type="ECO:0000256" key="1">
    <source>
        <dbReference type="ARBA" id="ARBA00007666"/>
    </source>
</evidence>
<protein>
    <submittedName>
        <fullName evidence="3">Prefoldin subunit-domain-containing protein</fullName>
    </submittedName>
</protein>
<dbReference type="Proteomes" id="UP000242180">
    <property type="component" value="Unassembled WGS sequence"/>
</dbReference>
<dbReference type="InterPro" id="IPR004127">
    <property type="entry name" value="Prefoldin_subunit_alpha"/>
</dbReference>
<dbReference type="Pfam" id="PF02996">
    <property type="entry name" value="Prefoldin"/>
    <property type="match status" value="1"/>
</dbReference>
<proteinExistence type="inferred from homology"/>
<dbReference type="OrthoDB" id="433124at2759"/>
<dbReference type="NCBIfam" id="TIGR00293">
    <property type="entry name" value="prefoldin subunit alpha"/>
    <property type="match status" value="1"/>
</dbReference>
<dbReference type="GO" id="GO:0016592">
    <property type="term" value="C:mediator complex"/>
    <property type="evidence" value="ECO:0007669"/>
    <property type="project" value="TreeGrafter"/>
</dbReference>
<dbReference type="OMA" id="HMPDGYK"/>
<dbReference type="PRINTS" id="PR01502">
    <property type="entry name" value="UXTPROTEIN"/>
</dbReference>
<dbReference type="CDD" id="cd23158">
    <property type="entry name" value="Prefoldin_UXT"/>
    <property type="match status" value="1"/>
</dbReference>
<dbReference type="PANTHER" id="PTHR13345">
    <property type="entry name" value="MEDIATOR OF RNA POLYMERASE II TRANSCRIPTION SUBUNIT 10"/>
    <property type="match status" value="1"/>
</dbReference>
<feature type="coiled-coil region" evidence="2">
    <location>
        <begin position="28"/>
        <end position="55"/>
    </location>
</feature>
<dbReference type="PANTHER" id="PTHR13345:SF9">
    <property type="entry name" value="PROTEIN UXT"/>
    <property type="match status" value="1"/>
</dbReference>
<evidence type="ECO:0000313" key="4">
    <source>
        <dbReference type="Proteomes" id="UP000242180"/>
    </source>
</evidence>
<dbReference type="AlphaFoldDB" id="A0A1X2H9Y6"/>
<evidence type="ECO:0000313" key="3">
    <source>
        <dbReference type="EMBL" id="ORY95462.1"/>
    </source>
</evidence>
<sequence>MASKDKAAQLRKYDGFINDKFKPKLQALLDARDEVYNLLSEYQKLKKQIQLMKENNLTELKTMVDLGSQFYAQAHVPDTRYIFVNVGFGFHVQFTLDEALLFIDKKEKRLNITLDKYTREADEVRAHIKMALGVMSDILEGRA</sequence>
<comment type="caution">
    <text evidence="3">The sequence shown here is derived from an EMBL/GenBank/DDBJ whole genome shotgun (WGS) entry which is preliminary data.</text>
</comment>
<dbReference type="GO" id="GO:0003714">
    <property type="term" value="F:transcription corepressor activity"/>
    <property type="evidence" value="ECO:0007669"/>
    <property type="project" value="InterPro"/>
</dbReference>
<organism evidence="3 4">
    <name type="scientific">Syncephalastrum racemosum</name>
    <name type="common">Filamentous fungus</name>
    <dbReference type="NCBI Taxonomy" id="13706"/>
    <lineage>
        <taxon>Eukaryota</taxon>
        <taxon>Fungi</taxon>
        <taxon>Fungi incertae sedis</taxon>
        <taxon>Mucoromycota</taxon>
        <taxon>Mucoromycotina</taxon>
        <taxon>Mucoromycetes</taxon>
        <taxon>Mucorales</taxon>
        <taxon>Syncephalastraceae</taxon>
        <taxon>Syncephalastrum</taxon>
    </lineage>
</organism>
<name>A0A1X2H9Y6_SYNRA</name>
<dbReference type="GO" id="GO:0000122">
    <property type="term" value="P:negative regulation of transcription by RNA polymerase II"/>
    <property type="evidence" value="ECO:0007669"/>
    <property type="project" value="InterPro"/>
</dbReference>
<gene>
    <name evidence="3" type="ORF">BCR43DRAFT_493039</name>
</gene>
<keyword evidence="2" id="KW-0175">Coiled coil</keyword>